<evidence type="ECO:0000313" key="10">
    <source>
        <dbReference type="EMBL" id="RXM27230.1"/>
    </source>
</evidence>
<evidence type="ECO:0000256" key="6">
    <source>
        <dbReference type="ARBA" id="ARBA00023136"/>
    </source>
</evidence>
<evidence type="ECO:0000256" key="1">
    <source>
        <dbReference type="ARBA" id="ARBA00004141"/>
    </source>
</evidence>
<dbReference type="GO" id="GO:0015269">
    <property type="term" value="F:calcium-activated potassium channel activity"/>
    <property type="evidence" value="ECO:0007669"/>
    <property type="project" value="InterPro"/>
</dbReference>
<feature type="transmembrane region" description="Helical" evidence="9">
    <location>
        <begin position="21"/>
        <end position="43"/>
    </location>
</feature>
<keyword evidence="2" id="KW-0813">Transport</keyword>
<comment type="subcellular location">
    <subcellularLocation>
        <location evidence="1">Membrane</location>
        <topology evidence="1">Multi-pass membrane protein</topology>
    </subcellularLocation>
</comment>
<dbReference type="GO" id="GO:0005513">
    <property type="term" value="P:detection of calcium ion"/>
    <property type="evidence" value="ECO:0007669"/>
    <property type="project" value="TreeGrafter"/>
</dbReference>
<keyword evidence="4 9" id="KW-1133">Transmembrane helix</keyword>
<dbReference type="EMBL" id="SCEB01215875">
    <property type="protein sequence ID" value="RXM27230.1"/>
    <property type="molecule type" value="Genomic_DNA"/>
</dbReference>
<evidence type="ECO:0000313" key="11">
    <source>
        <dbReference type="Proteomes" id="UP000289886"/>
    </source>
</evidence>
<dbReference type="GO" id="GO:0015459">
    <property type="term" value="F:potassium channel regulator activity"/>
    <property type="evidence" value="ECO:0007669"/>
    <property type="project" value="TreeGrafter"/>
</dbReference>
<organism evidence="10 11">
    <name type="scientific">Acipenser ruthenus</name>
    <name type="common">Sterlet sturgeon</name>
    <dbReference type="NCBI Taxonomy" id="7906"/>
    <lineage>
        <taxon>Eukaryota</taxon>
        <taxon>Metazoa</taxon>
        <taxon>Chordata</taxon>
        <taxon>Craniata</taxon>
        <taxon>Vertebrata</taxon>
        <taxon>Euteleostomi</taxon>
        <taxon>Actinopterygii</taxon>
        <taxon>Chondrostei</taxon>
        <taxon>Acipenseriformes</taxon>
        <taxon>Acipenseridae</taxon>
        <taxon>Acipenser</taxon>
    </lineage>
</organism>
<keyword evidence="7" id="KW-0325">Glycoprotein</keyword>
<dbReference type="Proteomes" id="UP000289886">
    <property type="component" value="Unassembled WGS sequence"/>
</dbReference>
<name>A0A444TWG9_ACIRT</name>
<keyword evidence="5" id="KW-0406">Ion transport</keyword>
<dbReference type="PANTHER" id="PTHR10258">
    <property type="entry name" value="CALCIUM-ACTIVATED POTASSIUM CHANNEL SUBUNIT BETA"/>
    <property type="match status" value="1"/>
</dbReference>
<proteinExistence type="predicted"/>
<gene>
    <name evidence="10" type="ORF">EOD39_11011</name>
</gene>
<dbReference type="PANTHER" id="PTHR10258:SF3">
    <property type="entry name" value="CALCIUM-ACTIVATED POTASSIUM CHANNEL SUBUNIT BETA-4"/>
    <property type="match status" value="1"/>
</dbReference>
<keyword evidence="6 9" id="KW-0472">Membrane</keyword>
<comment type="caution">
    <text evidence="10">The sequence shown here is derived from an EMBL/GenBank/DDBJ whole genome shotgun (WGS) entry which is preliminary data.</text>
</comment>
<keyword evidence="11" id="KW-1185">Reference proteome</keyword>
<protein>
    <submittedName>
        <fullName evidence="10">Calcium-activated potassium channel subunit beta-4</fullName>
    </submittedName>
</protein>
<dbReference type="AlphaFoldDB" id="A0A444TWG9"/>
<accession>A0A444TWG9</accession>
<feature type="transmembrane region" description="Helical" evidence="9">
    <location>
        <begin position="174"/>
        <end position="198"/>
    </location>
</feature>
<sequence length="210" mass="24004">MMARLRVSYEYSEAEDKTIRLGLFLIVCGIVSLFSLCFCWLNPTLQNMQCKPVNCTVLSVQQSGEMFECTFTCGVDCKGTSRYPCLQIYVNNSESYSQALLHFNEQQLLINPKCSYLPPCARDNQKNTDSVLKKQHDWTKNISQSFTCFFDQQRRPDDVLLERSHDESVLLHCVLWPLVSLLVGVLIVVLTVCARSLAVRAEALQKRKFS</sequence>
<evidence type="ECO:0000256" key="5">
    <source>
        <dbReference type="ARBA" id="ARBA00023065"/>
    </source>
</evidence>
<keyword evidence="8 10" id="KW-0407">Ion channel</keyword>
<evidence type="ECO:0000256" key="7">
    <source>
        <dbReference type="ARBA" id="ARBA00023180"/>
    </source>
</evidence>
<evidence type="ECO:0000256" key="2">
    <source>
        <dbReference type="ARBA" id="ARBA00022448"/>
    </source>
</evidence>
<reference evidence="10 11" key="1">
    <citation type="submission" date="2019-01" db="EMBL/GenBank/DDBJ databases">
        <title>Draft Genome and Complete Hox-Cluster Characterization of the Sterlet Sturgeon (Acipenser ruthenus).</title>
        <authorList>
            <person name="Wei Q."/>
        </authorList>
    </citation>
    <scope>NUCLEOTIDE SEQUENCE [LARGE SCALE GENOMIC DNA]</scope>
    <source>
        <strain evidence="10">WHYD16114868_AA</strain>
        <tissue evidence="10">Blood</tissue>
    </source>
</reference>
<dbReference type="GO" id="GO:0008076">
    <property type="term" value="C:voltage-gated potassium channel complex"/>
    <property type="evidence" value="ECO:0007669"/>
    <property type="project" value="TreeGrafter"/>
</dbReference>
<evidence type="ECO:0000256" key="9">
    <source>
        <dbReference type="SAM" id="Phobius"/>
    </source>
</evidence>
<dbReference type="InterPro" id="IPR003930">
    <property type="entry name" value="K_chnl_Ca-activ_BK_bsu"/>
</dbReference>
<evidence type="ECO:0000256" key="8">
    <source>
        <dbReference type="ARBA" id="ARBA00023303"/>
    </source>
</evidence>
<keyword evidence="3 9" id="KW-0812">Transmembrane</keyword>
<evidence type="ECO:0000256" key="3">
    <source>
        <dbReference type="ARBA" id="ARBA00022692"/>
    </source>
</evidence>
<dbReference type="Pfam" id="PF03185">
    <property type="entry name" value="CaKB"/>
    <property type="match status" value="1"/>
</dbReference>
<evidence type="ECO:0000256" key="4">
    <source>
        <dbReference type="ARBA" id="ARBA00022989"/>
    </source>
</evidence>